<dbReference type="Pfam" id="PF20789">
    <property type="entry name" value="4HBT_3C"/>
    <property type="match status" value="1"/>
</dbReference>
<dbReference type="InterPro" id="IPR049449">
    <property type="entry name" value="TesB_ACOT8-like_N"/>
</dbReference>
<feature type="domain" description="Acyl-CoA thioesterase-like C-terminal" evidence="2">
    <location>
        <begin position="157"/>
        <end position="254"/>
    </location>
</feature>
<evidence type="ECO:0000313" key="4">
    <source>
        <dbReference type="Proteomes" id="UP001526201"/>
    </source>
</evidence>
<reference evidence="3 4" key="1">
    <citation type="journal article" date="2022" name="BMC Genomics">
        <title>Comparative genome analysis of mycobacteria focusing on tRNA and non-coding RNA.</title>
        <authorList>
            <person name="Behra P.R.K."/>
            <person name="Pettersson B.M.F."/>
            <person name="Ramesh M."/>
            <person name="Das S."/>
            <person name="Dasgupta S."/>
            <person name="Kirsebom L.A."/>
        </authorList>
    </citation>
    <scope>NUCLEOTIDE SEQUENCE [LARGE SCALE GENOMIC DNA]</scope>
    <source>
        <strain evidence="3 4">DSM 44078</strain>
    </source>
</reference>
<name>A0ABT3C9S8_9MYCO</name>
<evidence type="ECO:0000313" key="3">
    <source>
        <dbReference type="EMBL" id="MCV7226227.1"/>
    </source>
</evidence>
<accession>A0ABT3C9S8</accession>
<dbReference type="InterPro" id="IPR042171">
    <property type="entry name" value="Acyl-CoA_hotdog"/>
</dbReference>
<dbReference type="EMBL" id="JACKTY010000020">
    <property type="protein sequence ID" value="MCV7226227.1"/>
    <property type="molecule type" value="Genomic_DNA"/>
</dbReference>
<dbReference type="InterPro" id="IPR049450">
    <property type="entry name" value="ACOT8-like_C"/>
</dbReference>
<dbReference type="Pfam" id="PF13622">
    <property type="entry name" value="4HBT_3"/>
    <property type="match status" value="1"/>
</dbReference>
<proteinExistence type="predicted"/>
<feature type="domain" description="Acyl-CoA thioesterase-like N-terminal HotDog" evidence="1">
    <location>
        <begin position="23"/>
        <end position="102"/>
    </location>
</feature>
<evidence type="ECO:0000259" key="2">
    <source>
        <dbReference type="Pfam" id="PF20789"/>
    </source>
</evidence>
<protein>
    <submittedName>
        <fullName evidence="3">Thioesterase family protein</fullName>
    </submittedName>
</protein>
<dbReference type="InterPro" id="IPR029069">
    <property type="entry name" value="HotDog_dom_sf"/>
</dbReference>
<evidence type="ECO:0000259" key="1">
    <source>
        <dbReference type="Pfam" id="PF13622"/>
    </source>
</evidence>
<dbReference type="SUPFAM" id="SSF54637">
    <property type="entry name" value="Thioesterase/thiol ester dehydrase-isomerase"/>
    <property type="match status" value="1"/>
</dbReference>
<sequence length="273" mass="28983">MSSRAFFTADGADFVPNPIAQGPWGHTLGGHIVGGLLARSLETAVTDPDLQPARLTVDLLRPIPMAPVRVRTKIEREGRRITLVDTVILQHDSVVSRASGLFLRRGDDPDGQVWSPPLAMPPIPPMPAVVRADLPMLLWSYGPDLDQPLPGVGADQWEQSHAQKFAWVRDIRSLIEGEPLTPFTRAAMAGEVTSSMTHWGTAGLRFINADYTMTLSRLPVGEYIGLAATAQFASAGVATGTATLFDAQGPIGTGVAVALGQPAGAFTPPSLGH</sequence>
<comment type="caution">
    <text evidence="3">The sequence shown here is derived from an EMBL/GenBank/DDBJ whole genome shotgun (WGS) entry which is preliminary data.</text>
</comment>
<dbReference type="Proteomes" id="UP001526201">
    <property type="component" value="Unassembled WGS sequence"/>
</dbReference>
<gene>
    <name evidence="3" type="ORF">H7J73_09310</name>
</gene>
<dbReference type="Gene3D" id="2.40.160.210">
    <property type="entry name" value="Acyl-CoA thioesterase, double hotdog domain"/>
    <property type="match status" value="1"/>
</dbReference>
<dbReference type="RefSeq" id="WP_264067052.1">
    <property type="nucleotide sequence ID" value="NZ_JACKTY010000020.1"/>
</dbReference>
<keyword evidence="4" id="KW-1185">Reference proteome</keyword>
<organism evidence="3 4">
    <name type="scientific">Mycolicibacterium komossense</name>
    <dbReference type="NCBI Taxonomy" id="1779"/>
    <lineage>
        <taxon>Bacteria</taxon>
        <taxon>Bacillati</taxon>
        <taxon>Actinomycetota</taxon>
        <taxon>Actinomycetes</taxon>
        <taxon>Mycobacteriales</taxon>
        <taxon>Mycobacteriaceae</taxon>
        <taxon>Mycolicibacterium</taxon>
    </lineage>
</organism>